<evidence type="ECO:0000259" key="8">
    <source>
        <dbReference type="Pfam" id="PF03159"/>
    </source>
</evidence>
<dbReference type="Gene3D" id="2.170.260.40">
    <property type="match status" value="1"/>
</dbReference>
<feature type="domain" description="5'-3' exoribonuclease 1 D1" evidence="11">
    <location>
        <begin position="742"/>
        <end position="933"/>
    </location>
</feature>
<feature type="domain" description="Xrn1 helical" evidence="9">
    <location>
        <begin position="257"/>
        <end position="387"/>
    </location>
</feature>
<evidence type="ECO:0000313" key="13">
    <source>
        <dbReference type="EMBL" id="WFD01245.1"/>
    </source>
</evidence>
<feature type="domain" description="5'-3' exoribonuclease 1 SH3-like" evidence="10">
    <location>
        <begin position="1184"/>
        <end position="1250"/>
    </location>
</feature>
<dbReference type="GO" id="GO:0016075">
    <property type="term" value="P:rRNA catabolic process"/>
    <property type="evidence" value="ECO:0007669"/>
    <property type="project" value="TreeGrafter"/>
</dbReference>
<dbReference type="InterPro" id="IPR041412">
    <property type="entry name" value="Xrn1_helical"/>
</dbReference>
<dbReference type="Proteomes" id="UP001219567">
    <property type="component" value="Chromosome 8"/>
</dbReference>
<dbReference type="Gene3D" id="3.40.50.12390">
    <property type="match status" value="2"/>
</dbReference>
<dbReference type="Pfam" id="PF18129">
    <property type="entry name" value="SH3_12"/>
    <property type="match status" value="1"/>
</dbReference>
<dbReference type="InterPro" id="IPR004859">
    <property type="entry name" value="Xrn1_N"/>
</dbReference>
<evidence type="ECO:0000256" key="4">
    <source>
        <dbReference type="ARBA" id="ARBA00038299"/>
    </source>
</evidence>
<keyword evidence="6" id="KW-0175">Coiled coil</keyword>
<evidence type="ECO:0000256" key="6">
    <source>
        <dbReference type="SAM" id="Coils"/>
    </source>
</evidence>
<gene>
    <name evidence="13" type="primary">exo2</name>
    <name evidence="13" type="ORF">MYAM1_004007</name>
</gene>
<evidence type="ECO:0000256" key="7">
    <source>
        <dbReference type="SAM" id="MobiDB-lite"/>
    </source>
</evidence>
<dbReference type="FunFam" id="3.40.50.12390:FF:000002">
    <property type="entry name" value="5'-3' exoribonuclease 1"/>
    <property type="match status" value="1"/>
</dbReference>
<dbReference type="Gene3D" id="1.25.40.1050">
    <property type="match status" value="1"/>
</dbReference>
<feature type="domain" description="Xrn1 helical" evidence="9">
    <location>
        <begin position="470"/>
        <end position="691"/>
    </location>
</feature>
<feature type="region of interest" description="Disordered" evidence="7">
    <location>
        <begin position="1278"/>
        <end position="1380"/>
    </location>
</feature>
<feature type="compositionally biased region" description="Polar residues" evidence="7">
    <location>
        <begin position="1368"/>
        <end position="1380"/>
    </location>
</feature>
<keyword evidence="5" id="KW-0866">Nonsense-mediated mRNA decay</keyword>
<feature type="domain" description="Xrn1 N-terminal" evidence="8">
    <location>
        <begin position="8"/>
        <end position="210"/>
    </location>
</feature>
<evidence type="ECO:0000259" key="9">
    <source>
        <dbReference type="Pfam" id="PF17846"/>
    </source>
</evidence>
<dbReference type="EC" id="3.1.13.-" evidence="5"/>
<dbReference type="Pfam" id="PF03159">
    <property type="entry name" value="XRN_N"/>
    <property type="match status" value="1"/>
</dbReference>
<feature type="domain" description="Exoribonuclease Xrn1 D2/D3" evidence="12">
    <location>
        <begin position="938"/>
        <end position="1153"/>
    </location>
</feature>
<dbReference type="GO" id="GO:0005737">
    <property type="term" value="C:cytoplasm"/>
    <property type="evidence" value="ECO:0007669"/>
    <property type="project" value="UniProtKB-SubCell"/>
</dbReference>
<organism evidence="13 14">
    <name type="scientific">Malassezia yamatoensis</name>
    <dbReference type="NCBI Taxonomy" id="253288"/>
    <lineage>
        <taxon>Eukaryota</taxon>
        <taxon>Fungi</taxon>
        <taxon>Dikarya</taxon>
        <taxon>Basidiomycota</taxon>
        <taxon>Ustilaginomycotina</taxon>
        <taxon>Malasseziomycetes</taxon>
        <taxon>Malasseziales</taxon>
        <taxon>Malasseziaceae</taxon>
        <taxon>Malassezia</taxon>
    </lineage>
</organism>
<dbReference type="Gene3D" id="2.30.30.750">
    <property type="match status" value="1"/>
</dbReference>
<dbReference type="CDD" id="cd18673">
    <property type="entry name" value="PIN_XRN1-2-like"/>
    <property type="match status" value="1"/>
</dbReference>
<accession>A0AAJ5Z2L4</accession>
<protein>
    <recommendedName>
        <fullName evidence="5">5'-3' exoribonuclease 1</fullName>
        <ecNumber evidence="5">3.1.13.-</ecNumber>
    </recommendedName>
</protein>
<dbReference type="Pfam" id="PF17846">
    <property type="entry name" value="XRN_M"/>
    <property type="match status" value="2"/>
</dbReference>
<comment type="function">
    <text evidence="5">Multifunctional protein that exhibits several independent functions at different levels of the cellular processes. 5'-3' exonuclease component of the nonsense-mediated mRNA decay (NMD) which is a highly conserved mRNA degradation pathway, an RNA surveillance system whose role is to identify and rid cells of mRNA with premature termination codons and thus prevents accumulation of potentially harmful truncated proteins.</text>
</comment>
<dbReference type="GO" id="GO:0005634">
    <property type="term" value="C:nucleus"/>
    <property type="evidence" value="ECO:0007669"/>
    <property type="project" value="TreeGrafter"/>
</dbReference>
<evidence type="ECO:0000259" key="10">
    <source>
        <dbReference type="Pfam" id="PF18129"/>
    </source>
</evidence>
<dbReference type="Gene3D" id="2.30.30.30">
    <property type="match status" value="1"/>
</dbReference>
<proteinExistence type="inferred from homology"/>
<keyword evidence="2 5" id="KW-0378">Hydrolase</keyword>
<dbReference type="GO" id="GO:0003723">
    <property type="term" value="F:RNA binding"/>
    <property type="evidence" value="ECO:0007669"/>
    <property type="project" value="UniProtKB-KW"/>
</dbReference>
<dbReference type="InterPro" id="IPR040992">
    <property type="entry name" value="XRN1_D1"/>
</dbReference>
<feature type="coiled-coil region" evidence="6">
    <location>
        <begin position="78"/>
        <end position="108"/>
    </location>
</feature>
<feature type="compositionally biased region" description="Polar residues" evidence="7">
    <location>
        <begin position="1327"/>
        <end position="1343"/>
    </location>
</feature>
<dbReference type="InterPro" id="IPR027073">
    <property type="entry name" value="5_3_exoribonuclease"/>
</dbReference>
<comment type="subcellular location">
    <subcellularLocation>
        <location evidence="5">Cytoplasm</location>
    </subcellularLocation>
</comment>
<evidence type="ECO:0000256" key="1">
    <source>
        <dbReference type="ARBA" id="ARBA00022722"/>
    </source>
</evidence>
<evidence type="ECO:0000259" key="12">
    <source>
        <dbReference type="Pfam" id="PF18334"/>
    </source>
</evidence>
<dbReference type="GO" id="GO:0000184">
    <property type="term" value="P:nuclear-transcribed mRNA catabolic process, nonsense-mediated decay"/>
    <property type="evidence" value="ECO:0007669"/>
    <property type="project" value="UniProtKB-KW"/>
</dbReference>
<feature type="region of interest" description="Disordered" evidence="7">
    <location>
        <begin position="482"/>
        <end position="520"/>
    </location>
</feature>
<keyword evidence="3 5" id="KW-0269">Exonuclease</keyword>
<dbReference type="Pfam" id="PF18334">
    <property type="entry name" value="XRN1_D2_D3"/>
    <property type="match status" value="1"/>
</dbReference>
<keyword evidence="5" id="KW-0694">RNA-binding</keyword>
<name>A0AAJ5Z2L4_9BASI</name>
<evidence type="ECO:0000256" key="3">
    <source>
        <dbReference type="ARBA" id="ARBA00022839"/>
    </source>
</evidence>
<evidence type="ECO:0000313" key="14">
    <source>
        <dbReference type="Proteomes" id="UP001219567"/>
    </source>
</evidence>
<dbReference type="InterPro" id="IPR041106">
    <property type="entry name" value="XRN1_D2_D3"/>
</dbReference>
<dbReference type="PANTHER" id="PTHR12341">
    <property type="entry name" value="5'-&gt;3' EXORIBONUCLEASE"/>
    <property type="match status" value="1"/>
</dbReference>
<evidence type="ECO:0000259" key="11">
    <source>
        <dbReference type="Pfam" id="PF18332"/>
    </source>
</evidence>
<keyword evidence="1 5" id="KW-0540">Nuclease</keyword>
<dbReference type="InterPro" id="IPR047008">
    <property type="entry name" value="XRN1_SH3_sf"/>
</dbReference>
<reference evidence="13 14" key="1">
    <citation type="submission" date="2023-03" db="EMBL/GenBank/DDBJ databases">
        <title>Mating type loci evolution in Malassezia.</title>
        <authorList>
            <person name="Coelho M.A."/>
        </authorList>
    </citation>
    <scope>NUCLEOTIDE SEQUENCE [LARGE SCALE GENOMIC DNA]</scope>
    <source>
        <strain evidence="13 14">CBS 9725</strain>
    </source>
</reference>
<comment type="similarity">
    <text evidence="4 5">Belongs to the 5'-3' exonuclease family.</text>
</comment>
<feature type="compositionally biased region" description="Polar residues" evidence="7">
    <location>
        <begin position="1278"/>
        <end position="1295"/>
    </location>
</feature>
<sequence length="1380" mass="156642">MQMVEDNRIPEFDNLYLDMNGIIHNCSHPHDDEVAYHFDESDIFLGIFAYIEHLFARIRPQKVFFLAVDGVAPRAKMNQQRSRRFRTAQEAKENLEKARRRGEDIADKTPFDSNCITPGTIFMQKLSLQLEYFIAKKVSEDSNWRNVQVILSGHDAVGEGEHKIMEFIRTLKAQPDYNPNTRHCLYGLDADLIMLGLLSHDPHFALLREEVVFGPQRTKKSSPSLETRTFYLLHISLLREYLELEFHNLRETLPFEFDLERIIDDYILLHLFVGNDFLPHLPGLHINEGAIETLFRIYEKVLPKAGGYLNDYGTLRPERLQLVINELFQLERTCFLRDHPDLTSDRRTALSKKRNAKQRNKQANKPMVITPEQRDWVTQLHQFVVAFNAHPEQAPTETLLADAKTENHRKFLQGLADRLNLHLAWKEYDPINDTLATKLSIPHSRLQQFRKDYATDEAFPEEHALAIQRALAPYMEACVDSQQVEDASEANDSNLENASQKPVAEIPSQDADQVSDADSERKIQDAMHQYRVHYYRTKLNMDYNPESVRALAFNYIEGMQWVLHYYYEGNSSWGWFYHYHYAPQISDLAHIDQFEFAFQKGRPFLPFEQLMGVLPPLSKALIPPAFQDLMTDVDSPILDFYPSEFEADLNGKKNSWEAVVKIPFIQEDRLLKAIHLRENKLTKDEQIRNQHGPPKHFQYDHQIDVTYPSSLPGFFPDLPNNHVRVEPWVLPSMEGRGYVKTLSAGVQLGMDAMPGFPTLKTLSFTHQLRKAGVNVHGQASSSNTMVLFIKPTESMPNIDEFAKNIVGKSTFTNWPFLFEGLVVGVSDANHEIHAAVQSDPSQSEQGNVVRLEKQASTDLSANAKRIQSKYATRYGVEIGKTQALLHVRPLQGLQRLPNAAVVKEYAHASNQIEYPWQLVVHHVMQQDPRFQEQPGLAIHEEFPDQTRVFYLGDKGYGCPARVLGTDSNGVAIELALAVDLPQELRLMHKLVQERGADHYVAANHVAHRLKISSLVLSRITSSMLVLIQNKKRNLGLNLKFEAKGRKVLGYTRRTSMGWEYSEQAINLIQQFVDAFPDMIQSLARRPPQGGIYHDSHLFPQNTQERIQALIAFEKQHKVRQLEDVPIYVDRLERSVVTTLENAVKILAKKRAESKSFNIKRQILRGVPRHALLKPSQARMQVSPQRFALGDRVVNVLDFGTVPLGAKGTVIGLGTQSIDIVLDAPFLGGTNLQGVCSEYRGATVGLADVLNLTTPQLAAKWGGDLTDSANQSALMRTLQQTRPSTHNNTESTQPQAKSFMPKNAFKQAPPAKSLTAKFGKGTLPRPDMTQNPPQSSSLSANGNQDAAAKHLEMLSLNQSAKPPRKQAWRGQSASKSKTNAK</sequence>
<dbReference type="EMBL" id="CP119950">
    <property type="protein sequence ID" value="WFD01245.1"/>
    <property type="molecule type" value="Genomic_DNA"/>
</dbReference>
<feature type="compositionally biased region" description="Polar residues" evidence="7">
    <location>
        <begin position="482"/>
        <end position="500"/>
    </location>
</feature>
<dbReference type="InterPro" id="IPR016494">
    <property type="entry name" value="5_3_exoribonuclease_1"/>
</dbReference>
<dbReference type="InterPro" id="IPR041385">
    <property type="entry name" value="SH3_12"/>
</dbReference>
<evidence type="ECO:0000256" key="5">
    <source>
        <dbReference type="PIRNR" id="PIRNR006743"/>
    </source>
</evidence>
<dbReference type="InterPro" id="IPR014722">
    <property type="entry name" value="Rib_uL2_dom2"/>
</dbReference>
<keyword evidence="14" id="KW-1185">Reference proteome</keyword>
<evidence type="ECO:0000256" key="2">
    <source>
        <dbReference type="ARBA" id="ARBA00022801"/>
    </source>
</evidence>
<dbReference type="PIRSF" id="PIRSF006743">
    <property type="entry name" value="Exonuclease_Xnr1"/>
    <property type="match status" value="1"/>
</dbReference>
<dbReference type="GO" id="GO:0004534">
    <property type="term" value="F:5'-3' RNA exonuclease activity"/>
    <property type="evidence" value="ECO:0007669"/>
    <property type="project" value="UniProtKB-ARBA"/>
</dbReference>
<dbReference type="InterPro" id="IPR047007">
    <property type="entry name" value="XRN1_D1_sf"/>
</dbReference>
<dbReference type="PANTHER" id="PTHR12341:SF7">
    <property type="entry name" value="5'-3' EXORIBONUCLEASE 1"/>
    <property type="match status" value="1"/>
</dbReference>
<keyword evidence="5" id="KW-0963">Cytoplasm</keyword>
<dbReference type="Pfam" id="PF18332">
    <property type="entry name" value="XRN1_D1"/>
    <property type="match status" value="1"/>
</dbReference>